<name>A0A848J2V2_9BACT</name>
<sequence>MLRSISKSIFIVIAGLLIVSCDKSSNENSNPNNLPRAAGEVSQLMIIADDNQYSGMVKETIGQVFGVNTPGLPRPEPIYDVFQIPPQRLNRTLREMRNVLILATSKSPEEVLELYSSEAKEELKKDPSQYFSVQRNVYSKNQTVGLLYAENEALLIKYLHDNKEKLRELYVPGDLKVIRSRTYANQPKKSVAEQLIKKHQFSMQIPGEYMLAKETDNMVWFRNALDKADYSIWAYYTDYKDESVFTKDSLVAFRNRIAKENFYVDPKDPRTYISTEQDYSDVEIDTVNFNNNFAVEMRGLWRSNYVTMGGPFLSYTFVDQSRNRLYYIEGFLYSPGLDQRNPMKRIEIILRSFKMHEEK</sequence>
<dbReference type="Proteomes" id="UP000559010">
    <property type="component" value="Unassembled WGS sequence"/>
</dbReference>
<accession>A0A848J2V2</accession>
<evidence type="ECO:0000313" key="2">
    <source>
        <dbReference type="Proteomes" id="UP000559010"/>
    </source>
</evidence>
<dbReference type="InterPro" id="IPR032286">
    <property type="entry name" value="DUF4837"/>
</dbReference>
<dbReference type="EMBL" id="JABBNU010000005">
    <property type="protein sequence ID" value="NMM48659.1"/>
    <property type="molecule type" value="Genomic_DNA"/>
</dbReference>
<dbReference type="AlphaFoldDB" id="A0A848J2V2"/>
<dbReference type="PROSITE" id="PS51257">
    <property type="entry name" value="PROKAR_LIPOPROTEIN"/>
    <property type="match status" value="1"/>
</dbReference>
<proteinExistence type="predicted"/>
<reference evidence="1 2" key="1">
    <citation type="submission" date="2020-04" db="EMBL/GenBank/DDBJ databases">
        <title>Flammeovirgaceae bacterium KN852 isolated from deep sea.</title>
        <authorList>
            <person name="Zhang D.-C."/>
        </authorList>
    </citation>
    <scope>NUCLEOTIDE SEQUENCE [LARGE SCALE GENOMIC DNA]</scope>
    <source>
        <strain evidence="1 2">KN852</strain>
    </source>
</reference>
<protein>
    <submittedName>
        <fullName evidence="1">DUF4837 family protein</fullName>
    </submittedName>
</protein>
<gene>
    <name evidence="1" type="ORF">HH304_09630</name>
</gene>
<keyword evidence="2" id="KW-1185">Reference proteome</keyword>
<evidence type="ECO:0000313" key="1">
    <source>
        <dbReference type="EMBL" id="NMM48659.1"/>
    </source>
</evidence>
<comment type="caution">
    <text evidence="1">The sequence shown here is derived from an EMBL/GenBank/DDBJ whole genome shotgun (WGS) entry which is preliminary data.</text>
</comment>
<organism evidence="1 2">
    <name type="scientific">Marinigracilibium pacificum</name>
    <dbReference type="NCBI Taxonomy" id="2729599"/>
    <lineage>
        <taxon>Bacteria</taxon>
        <taxon>Pseudomonadati</taxon>
        <taxon>Bacteroidota</taxon>
        <taxon>Cytophagia</taxon>
        <taxon>Cytophagales</taxon>
        <taxon>Flammeovirgaceae</taxon>
        <taxon>Marinigracilibium</taxon>
    </lineage>
</organism>
<dbReference type="Pfam" id="PF16125">
    <property type="entry name" value="DUF4837"/>
    <property type="match status" value="1"/>
</dbReference>
<dbReference type="RefSeq" id="WP_169680805.1">
    <property type="nucleotide sequence ID" value="NZ_JABBNU010000005.1"/>
</dbReference>